<feature type="compositionally biased region" description="Basic residues" evidence="8">
    <location>
        <begin position="40"/>
        <end position="51"/>
    </location>
</feature>
<dbReference type="HAMAP" id="MF_04023">
    <property type="entry name" value="HSV_NEC1"/>
    <property type="match status" value="1"/>
</dbReference>
<keyword evidence="3" id="KW-0479">Metal-binding</keyword>
<name>A0A8F7PNW6_9BETA</name>
<gene>
    <name evidence="9" type="ORF">CCMVgp055</name>
</gene>
<evidence type="ECO:0000256" key="8">
    <source>
        <dbReference type="SAM" id="MobiDB-lite"/>
    </source>
</evidence>
<feature type="compositionally biased region" description="Low complexity" evidence="8">
    <location>
        <begin position="52"/>
        <end position="69"/>
    </location>
</feature>
<reference evidence="9" key="1">
    <citation type="submission" date="2021-05" db="EMBL/GenBank/DDBJ databases">
        <title>Cloning and multi-omic analysis of chimpanzee cytomegalovirus: a resource for comparative functional genomics.</title>
        <authorList>
            <person name="Phan Q.V."/>
        </authorList>
    </citation>
    <scope>NUCLEOTIDE SEQUENCE</scope>
    <source>
        <strain evidence="9">Heberling</strain>
    </source>
</reference>
<dbReference type="OrthoDB" id="10697at10239"/>
<sequence length="400" mass="44015">MSEGGDGAAARRPAAGAPRRRASSGVVRGTLERRSALRSLYRKQQRRRRRGSGSLLSCSSSVSRLASPSTWLEYDDGGSGSGETRTDGAERDGVPRLTLHDLHDIFREHPDLEVKYLNMMKMAITGKESICLPFNFHSHRQHTCLDISPYGNEQVSRIACTSCEEHQILPTASDAMVAFINQTSNIMKNRNFYYGFCKSTELLKLSTNQPPIFQIYYILHAANHDIVPFMHAEEGRLHMHVIFENPDVHIPCDCVTQMLTAARDDYHLTLNIVRGHVVVSVLCHTVSGSSVKIDVTILQRKIDEMDIPNDVSESFERYKELIQELCQFSGAGGGYASALLSSSSSSASRSGGATAQSPTMTTATAAQSHHHHHHHHHAGAAAQPPSAPQPPLFLNSIRAP</sequence>
<feature type="compositionally biased region" description="Basic residues" evidence="8">
    <location>
        <begin position="368"/>
        <end position="378"/>
    </location>
</feature>
<dbReference type="EMBL" id="MZ151943">
    <property type="protein sequence ID" value="QXV67808.1"/>
    <property type="molecule type" value="Genomic_DNA"/>
</dbReference>
<dbReference type="Pfam" id="PF02718">
    <property type="entry name" value="Herpes_UL31"/>
    <property type="match status" value="1"/>
</dbReference>
<protein>
    <submittedName>
        <fullName evidence="9">Nuclear egress lamina protein</fullName>
    </submittedName>
</protein>
<keyword evidence="6" id="KW-1043">Host membrane</keyword>
<organism evidence="9">
    <name type="scientific">Panine betaherpesvirus 2</name>
    <name type="common">Chimpanzee cytomegalovirus</name>
    <dbReference type="NCBI Taxonomy" id="188763"/>
    <lineage>
        <taxon>Viruses</taxon>
        <taxon>Duplodnaviria</taxon>
        <taxon>Heunggongvirae</taxon>
        <taxon>Peploviricota</taxon>
        <taxon>Herviviricetes</taxon>
        <taxon>Herpesvirales</taxon>
        <taxon>Orthoherpesviridae</taxon>
        <taxon>Betaherpesvirinae</taxon>
        <taxon>Cytomegalovirus</taxon>
        <taxon>Cytomegalovirus paninebeta2</taxon>
    </lineage>
</organism>
<feature type="region of interest" description="Disordered" evidence="8">
    <location>
        <begin position="346"/>
        <end position="400"/>
    </location>
</feature>
<evidence type="ECO:0000256" key="1">
    <source>
        <dbReference type="ARBA" id="ARBA00022553"/>
    </source>
</evidence>
<proteinExistence type="inferred from homology"/>
<accession>A0A8F7PNW6</accession>
<evidence type="ECO:0000256" key="4">
    <source>
        <dbReference type="ARBA" id="ARBA00022771"/>
    </source>
</evidence>
<evidence type="ECO:0000256" key="3">
    <source>
        <dbReference type="ARBA" id="ARBA00022723"/>
    </source>
</evidence>
<evidence type="ECO:0000256" key="2">
    <source>
        <dbReference type="ARBA" id="ARBA00022562"/>
    </source>
</evidence>
<dbReference type="GO" id="GO:0008270">
    <property type="term" value="F:zinc ion binding"/>
    <property type="evidence" value="ECO:0007669"/>
    <property type="project" value="UniProtKB-KW"/>
</dbReference>
<keyword evidence="1" id="KW-0597">Phosphoprotein</keyword>
<dbReference type="GO" id="GO:0046765">
    <property type="term" value="P:viral budding from nuclear membrane"/>
    <property type="evidence" value="ECO:0007669"/>
    <property type="project" value="InterPro"/>
</dbReference>
<feature type="region of interest" description="Disordered" evidence="8">
    <location>
        <begin position="1"/>
        <end position="92"/>
    </location>
</feature>
<evidence type="ECO:0000256" key="5">
    <source>
        <dbReference type="ARBA" id="ARBA00022833"/>
    </source>
</evidence>
<keyword evidence="4" id="KW-0863">Zinc-finger</keyword>
<keyword evidence="7" id="KW-0472">Membrane</keyword>
<keyword evidence="5" id="KW-0862">Zinc</keyword>
<keyword evidence="2" id="KW-1048">Host nucleus</keyword>
<feature type="compositionally biased region" description="Low complexity" evidence="8">
    <location>
        <begin position="346"/>
        <end position="367"/>
    </location>
</feature>
<feature type="compositionally biased region" description="Low complexity" evidence="8">
    <location>
        <begin position="8"/>
        <end position="17"/>
    </location>
</feature>
<dbReference type="InterPro" id="IPR021152">
    <property type="entry name" value="Herpes_UL31"/>
</dbReference>
<evidence type="ECO:0000313" key="9">
    <source>
        <dbReference type="EMBL" id="QXV67808.1"/>
    </source>
</evidence>
<evidence type="ECO:0000256" key="7">
    <source>
        <dbReference type="ARBA" id="ARBA00023136"/>
    </source>
</evidence>
<evidence type="ECO:0000256" key="6">
    <source>
        <dbReference type="ARBA" id="ARBA00022870"/>
    </source>
</evidence>